<dbReference type="EMBL" id="JAOVZR010000004">
    <property type="protein sequence ID" value="MCY0150889.1"/>
    <property type="molecule type" value="Genomic_DNA"/>
</dbReference>
<reference evidence="2" key="1">
    <citation type="submission" date="2022-10" db="EMBL/GenBank/DDBJ databases">
        <title>Hoeflea sp. G2-23, isolated from marine algae.</title>
        <authorList>
            <person name="Kristyanto S."/>
            <person name="Kim J.M."/>
            <person name="Jeon C.O."/>
        </authorList>
    </citation>
    <scope>NUCLEOTIDE SEQUENCE</scope>
    <source>
        <strain evidence="2">G2-23</strain>
    </source>
</reference>
<proteinExistence type="predicted"/>
<keyword evidence="3" id="KW-1185">Reference proteome</keyword>
<dbReference type="Pfam" id="PF20557">
    <property type="entry name" value="DnaT_2"/>
    <property type="match status" value="1"/>
</dbReference>
<comment type="caution">
    <text evidence="2">The sequence shown here is derived from an EMBL/GenBank/DDBJ whole genome shotgun (WGS) entry which is preliminary data.</text>
</comment>
<sequence length="160" mass="16710">MAGYGDDTTFAAWLTANGYSLPAGGLDPAVLRQRGSVYLDGLYGDRFPGVPTGGLEQDRAWPRTGAEDVYGNAIAANAIPTRVVHASYEAAYLDAVKPGILSTTYTPAQQKVLTEVKGIKWTVVGESKGAQSAVMVSTKIEGLLAPLTGTSLLLPAILVV</sequence>
<dbReference type="Proteomes" id="UP001073227">
    <property type="component" value="Unassembled WGS sequence"/>
</dbReference>
<dbReference type="RefSeq" id="WP_267656629.1">
    <property type="nucleotide sequence ID" value="NZ_JAOVZR010000004.1"/>
</dbReference>
<organism evidence="2 3">
    <name type="scientific">Hoeflea algicola</name>
    <dbReference type="NCBI Taxonomy" id="2983763"/>
    <lineage>
        <taxon>Bacteria</taxon>
        <taxon>Pseudomonadati</taxon>
        <taxon>Pseudomonadota</taxon>
        <taxon>Alphaproteobacteria</taxon>
        <taxon>Hyphomicrobiales</taxon>
        <taxon>Rhizobiaceae</taxon>
        <taxon>Hoeflea</taxon>
    </lineage>
</organism>
<name>A0ABT3ZI05_9HYPH</name>
<gene>
    <name evidence="2" type="ORF">OEG84_25115</name>
</gene>
<feature type="domain" description="Putative DnaT-like" evidence="1">
    <location>
        <begin position="10"/>
        <end position="148"/>
    </location>
</feature>
<evidence type="ECO:0000259" key="1">
    <source>
        <dbReference type="Pfam" id="PF20557"/>
    </source>
</evidence>
<evidence type="ECO:0000313" key="2">
    <source>
        <dbReference type="EMBL" id="MCY0150889.1"/>
    </source>
</evidence>
<protein>
    <recommendedName>
        <fullName evidence="1">Putative DnaT-like domain-containing protein</fullName>
    </recommendedName>
</protein>
<dbReference type="InterPro" id="IPR046787">
    <property type="entry name" value="DnaT_2"/>
</dbReference>
<accession>A0ABT3ZI05</accession>
<evidence type="ECO:0000313" key="3">
    <source>
        <dbReference type="Proteomes" id="UP001073227"/>
    </source>
</evidence>